<dbReference type="GO" id="GO:0032787">
    <property type="term" value="P:monocarboxylic acid metabolic process"/>
    <property type="evidence" value="ECO:0007669"/>
    <property type="project" value="UniProtKB-ARBA"/>
</dbReference>
<dbReference type="Pfam" id="PF13561">
    <property type="entry name" value="adh_short_C2"/>
    <property type="match status" value="1"/>
</dbReference>
<dbReference type="PANTHER" id="PTHR42879">
    <property type="entry name" value="3-OXOACYL-(ACYL-CARRIER-PROTEIN) REDUCTASE"/>
    <property type="match status" value="1"/>
</dbReference>
<dbReference type="NCBIfam" id="NF009093">
    <property type="entry name" value="PRK12429.1"/>
    <property type="match status" value="1"/>
</dbReference>
<dbReference type="EC" id="1.1.1.30" evidence="2"/>
<dbReference type="SUPFAM" id="SSF51735">
    <property type="entry name" value="NAD(P)-binding Rossmann-fold domains"/>
    <property type="match status" value="1"/>
</dbReference>
<evidence type="ECO:0000256" key="1">
    <source>
        <dbReference type="ARBA" id="ARBA00006484"/>
    </source>
</evidence>
<proteinExistence type="inferred from homology"/>
<dbReference type="PRINTS" id="PR00080">
    <property type="entry name" value="SDRFAMILY"/>
</dbReference>
<dbReference type="AlphaFoldDB" id="A0A2Z4AH26"/>
<dbReference type="InterPro" id="IPR050259">
    <property type="entry name" value="SDR"/>
</dbReference>
<evidence type="ECO:0000313" key="2">
    <source>
        <dbReference type="EMBL" id="AWT60448.1"/>
    </source>
</evidence>
<organism evidence="2 3">
    <name type="scientific">Candidatus Moanibacter tarae</name>
    <dbReference type="NCBI Taxonomy" id="2200854"/>
    <lineage>
        <taxon>Bacteria</taxon>
        <taxon>Pseudomonadati</taxon>
        <taxon>Verrucomicrobiota</taxon>
        <taxon>Opitutia</taxon>
        <taxon>Puniceicoccales</taxon>
        <taxon>Puniceicoccales incertae sedis</taxon>
        <taxon>Candidatus Moanibacter</taxon>
    </lineage>
</organism>
<dbReference type="KEGG" id="mtar:DF168_01662"/>
<dbReference type="InterPro" id="IPR002347">
    <property type="entry name" value="SDR_fam"/>
</dbReference>
<dbReference type="FunFam" id="3.40.50.720:FF:000084">
    <property type="entry name" value="Short-chain dehydrogenase reductase"/>
    <property type="match status" value="1"/>
</dbReference>
<keyword evidence="2" id="KW-0560">Oxidoreductase</keyword>
<evidence type="ECO:0000313" key="3">
    <source>
        <dbReference type="Proteomes" id="UP000247465"/>
    </source>
</evidence>
<reference evidence="2 3" key="1">
    <citation type="submission" date="2018-06" db="EMBL/GenBank/DDBJ databases">
        <title>Draft Genome Sequence of a Novel Marine Bacterium Related to the Verrucomicrobia.</title>
        <authorList>
            <person name="Vosseberg J."/>
            <person name="Martijn J."/>
            <person name="Ettema T.J.G."/>
        </authorList>
    </citation>
    <scope>NUCLEOTIDE SEQUENCE [LARGE SCALE GENOMIC DNA]</scope>
    <source>
        <strain evidence="2">TARA_B100001123</strain>
    </source>
</reference>
<dbReference type="PRINTS" id="PR00081">
    <property type="entry name" value="GDHRDH"/>
</dbReference>
<gene>
    <name evidence="2" type="primary">bdhA_2</name>
    <name evidence="2" type="ORF">DF168_01662</name>
</gene>
<dbReference type="Gene3D" id="3.40.50.720">
    <property type="entry name" value="NAD(P)-binding Rossmann-like Domain"/>
    <property type="match status" value="1"/>
</dbReference>
<sequence>MAMGRCAIVTGGASGIGEAIAEELSNEGHRVVIADVQEEEGRMVAERIGGYFFKVDLSDRESCKYLVEKTVEKFGGVEILINNAGFQHVSSLEEFPEEKWDELLSVMLRAPFLLTKYAWSSMKSEGWGRVVNISSVHGLVASPNKVGYVSAKHGLIGLTRAAALEGGEYGITVNALCPAFVRTPLVEKQIPDLARNHSIAENDVVDKVLLKTVAIKRAIEPKEVADLAVYLCSEKAAAVTGACWTIDLGFTVS</sequence>
<comment type="similarity">
    <text evidence="1">Belongs to the short-chain dehydrogenases/reductases (SDR) family.</text>
</comment>
<name>A0A2Z4AH26_9BACT</name>
<dbReference type="InterPro" id="IPR011294">
    <property type="entry name" value="3-OHbutyrate_DH"/>
</dbReference>
<protein>
    <submittedName>
        <fullName evidence="2">D-beta-hydroxybutyrate dehydrogenase</fullName>
        <ecNumber evidence="2">1.1.1.30</ecNumber>
    </submittedName>
</protein>
<dbReference type="InterPro" id="IPR020904">
    <property type="entry name" value="Sc_DH/Rdtase_CS"/>
</dbReference>
<accession>A0A2Z4AH26</accession>
<dbReference type="Proteomes" id="UP000247465">
    <property type="component" value="Chromosome"/>
</dbReference>
<dbReference type="EMBL" id="CP029803">
    <property type="protein sequence ID" value="AWT60448.1"/>
    <property type="molecule type" value="Genomic_DNA"/>
</dbReference>
<dbReference type="InterPro" id="IPR036291">
    <property type="entry name" value="NAD(P)-bd_dom_sf"/>
</dbReference>
<dbReference type="PANTHER" id="PTHR42879:SF2">
    <property type="entry name" value="3-OXOACYL-[ACYL-CARRIER-PROTEIN] REDUCTASE FABG"/>
    <property type="match status" value="1"/>
</dbReference>
<dbReference type="PROSITE" id="PS00061">
    <property type="entry name" value="ADH_SHORT"/>
    <property type="match status" value="1"/>
</dbReference>
<dbReference type="GO" id="GO:0003858">
    <property type="term" value="F:3-hydroxybutyrate dehydrogenase activity"/>
    <property type="evidence" value="ECO:0007669"/>
    <property type="project" value="UniProtKB-EC"/>
</dbReference>
<dbReference type="NCBIfam" id="TIGR01963">
    <property type="entry name" value="PHB_DH"/>
    <property type="match status" value="1"/>
</dbReference>